<evidence type="ECO:0000313" key="3">
    <source>
        <dbReference type="EMBL" id="GMA40673.1"/>
    </source>
</evidence>
<dbReference type="Proteomes" id="UP001157126">
    <property type="component" value="Unassembled WGS sequence"/>
</dbReference>
<feature type="transmembrane region" description="Helical" evidence="2">
    <location>
        <begin position="70"/>
        <end position="91"/>
    </location>
</feature>
<feature type="transmembrane region" description="Helical" evidence="2">
    <location>
        <begin position="97"/>
        <end position="120"/>
    </location>
</feature>
<dbReference type="EMBL" id="BSUO01000001">
    <property type="protein sequence ID" value="GMA40673.1"/>
    <property type="molecule type" value="Genomic_DNA"/>
</dbReference>
<feature type="transmembrane region" description="Helical" evidence="2">
    <location>
        <begin position="154"/>
        <end position="175"/>
    </location>
</feature>
<keyword evidence="4" id="KW-1185">Reference proteome</keyword>
<dbReference type="RefSeq" id="WP_284304334.1">
    <property type="nucleotide sequence ID" value="NZ_BSUO01000001.1"/>
</dbReference>
<dbReference type="PANTHER" id="PTHR41282">
    <property type="entry name" value="CONSERVED TRANSMEMBRANE PROTEIN-RELATED"/>
    <property type="match status" value="1"/>
</dbReference>
<sequence>MSNPVFNRIEQESRRGYAGFGDSRSSSSYGPTGLQDRPGQAPMNTGRLDDIYNSPSAGPVQTGRVTYDDVFMKSGLLFGLMLVSAGATWAASMVLGLGIASLAMLAGIFVTLGLGLFIAFKKTISPALILTFAVFEGFMVGGISTVFAARWDGIVTTAIVATLSVFAAMFLGWKTNIVRVTDKSRRIFGMAIFGYLIFALVNLGFSMFGANQGWGIFGQGSMMGILVSVFAVGLASYSLAIDFDSITRAVRAGAPEKYSWLLAHGLLVTVVWLYLEILRLLAHFQNN</sequence>
<dbReference type="PIRSF" id="PIRSF009160">
    <property type="entry name" value="UCP009160"/>
    <property type="match status" value="1"/>
</dbReference>
<name>A0ABQ6IRW5_9MICO</name>
<evidence type="ECO:0000313" key="4">
    <source>
        <dbReference type="Proteomes" id="UP001157126"/>
    </source>
</evidence>
<dbReference type="PANTHER" id="PTHR41282:SF1">
    <property type="entry name" value="CONSERVED TRANSMEMBRANE PROTEIN-RELATED"/>
    <property type="match status" value="1"/>
</dbReference>
<proteinExistence type="predicted"/>
<feature type="region of interest" description="Disordered" evidence="1">
    <location>
        <begin position="17"/>
        <end position="40"/>
    </location>
</feature>
<feature type="transmembrane region" description="Helical" evidence="2">
    <location>
        <begin position="216"/>
        <end position="237"/>
    </location>
</feature>
<keyword evidence="2" id="KW-0472">Membrane</keyword>
<organism evidence="3 4">
    <name type="scientific">Mobilicoccus caccae</name>
    <dbReference type="NCBI Taxonomy" id="1859295"/>
    <lineage>
        <taxon>Bacteria</taxon>
        <taxon>Bacillati</taxon>
        <taxon>Actinomycetota</taxon>
        <taxon>Actinomycetes</taxon>
        <taxon>Micrococcales</taxon>
        <taxon>Dermatophilaceae</taxon>
        <taxon>Mobilicoccus</taxon>
    </lineage>
</organism>
<keyword evidence="2" id="KW-1133">Transmembrane helix</keyword>
<dbReference type="Pfam" id="PF12811">
    <property type="entry name" value="BaxI_1"/>
    <property type="match status" value="1"/>
</dbReference>
<gene>
    <name evidence="3" type="ORF">GCM10025883_27180</name>
</gene>
<protein>
    <recommendedName>
        <fullName evidence="5">YccA/Bax inhibitor family protein</fullName>
    </recommendedName>
</protein>
<evidence type="ECO:0000256" key="2">
    <source>
        <dbReference type="SAM" id="Phobius"/>
    </source>
</evidence>
<accession>A0ABQ6IRW5</accession>
<feature type="transmembrane region" description="Helical" evidence="2">
    <location>
        <begin position="187"/>
        <end position="210"/>
    </location>
</feature>
<keyword evidence="2" id="KW-0812">Transmembrane</keyword>
<comment type="caution">
    <text evidence="3">The sequence shown here is derived from an EMBL/GenBank/DDBJ whole genome shotgun (WGS) entry which is preliminary data.</text>
</comment>
<evidence type="ECO:0008006" key="5">
    <source>
        <dbReference type="Google" id="ProtNLM"/>
    </source>
</evidence>
<dbReference type="InterPro" id="IPR010539">
    <property type="entry name" value="BaxI_1-like"/>
</dbReference>
<feature type="transmembrane region" description="Helical" evidence="2">
    <location>
        <begin position="258"/>
        <end position="275"/>
    </location>
</feature>
<feature type="transmembrane region" description="Helical" evidence="2">
    <location>
        <begin position="127"/>
        <end position="148"/>
    </location>
</feature>
<reference evidence="4" key="1">
    <citation type="journal article" date="2019" name="Int. J. Syst. Evol. Microbiol.">
        <title>The Global Catalogue of Microorganisms (GCM) 10K type strain sequencing project: providing services to taxonomists for standard genome sequencing and annotation.</title>
        <authorList>
            <consortium name="The Broad Institute Genomics Platform"/>
            <consortium name="The Broad Institute Genome Sequencing Center for Infectious Disease"/>
            <person name="Wu L."/>
            <person name="Ma J."/>
        </authorList>
    </citation>
    <scope>NUCLEOTIDE SEQUENCE [LARGE SCALE GENOMIC DNA]</scope>
    <source>
        <strain evidence="4">NBRC 113072</strain>
    </source>
</reference>
<evidence type="ECO:0000256" key="1">
    <source>
        <dbReference type="SAM" id="MobiDB-lite"/>
    </source>
</evidence>